<dbReference type="SUPFAM" id="SSF49299">
    <property type="entry name" value="PKD domain"/>
    <property type="match status" value="1"/>
</dbReference>
<evidence type="ECO:0000259" key="1">
    <source>
        <dbReference type="PROSITE" id="PS50093"/>
    </source>
</evidence>
<protein>
    <submittedName>
        <fullName evidence="2">Unannotated protein</fullName>
    </submittedName>
</protein>
<evidence type="ECO:0000313" key="3">
    <source>
        <dbReference type="EMBL" id="CAB4957945.1"/>
    </source>
</evidence>
<dbReference type="Gene3D" id="2.60.40.10">
    <property type="entry name" value="Immunoglobulins"/>
    <property type="match status" value="1"/>
</dbReference>
<dbReference type="InterPro" id="IPR013783">
    <property type="entry name" value="Ig-like_fold"/>
</dbReference>
<sequence>MKRLIILISVLLVSLQIPLVHAADCASACVDVYTQNGEIVIEARKGSGPTSSKVTKPKMVKPKVVKPKVVKPKVVAKPKVVVKPKVIAPIKKAAPKQVKKVAKKIVKKAATKAVAATSLSDRLSKAIPTGGISYQPNFQPLIHTPVYFWNDLPSVFRTQVNLIGETIDVVLRPSYIWSFGDGSFLATTDPGGPYPSGKITHIYSQPGIYPVLLTTTWNGSFTHNAVERAITGEIKKVSALTITVVAAPTRFMN</sequence>
<dbReference type="PROSITE" id="PS50093">
    <property type="entry name" value="PKD"/>
    <property type="match status" value="1"/>
</dbReference>
<dbReference type="Pfam" id="PF18911">
    <property type="entry name" value="PKD_4"/>
    <property type="match status" value="1"/>
</dbReference>
<feature type="domain" description="PKD" evidence="1">
    <location>
        <begin position="174"/>
        <end position="216"/>
    </location>
</feature>
<reference evidence="2" key="1">
    <citation type="submission" date="2020-05" db="EMBL/GenBank/DDBJ databases">
        <authorList>
            <person name="Chiriac C."/>
            <person name="Salcher M."/>
            <person name="Ghai R."/>
            <person name="Kavagutti S V."/>
        </authorList>
    </citation>
    <scope>NUCLEOTIDE SEQUENCE</scope>
</reference>
<name>A0A6J6ZR11_9ZZZZ</name>
<evidence type="ECO:0000313" key="2">
    <source>
        <dbReference type="EMBL" id="CAB4819977.1"/>
    </source>
</evidence>
<dbReference type="EMBL" id="CAFBNQ010000050">
    <property type="protein sequence ID" value="CAB4957945.1"/>
    <property type="molecule type" value="Genomic_DNA"/>
</dbReference>
<proteinExistence type="predicted"/>
<dbReference type="EMBL" id="CAFAAX010000116">
    <property type="protein sequence ID" value="CAB4819977.1"/>
    <property type="molecule type" value="Genomic_DNA"/>
</dbReference>
<gene>
    <name evidence="2" type="ORF">UFOPK3119_00829</name>
    <name evidence="3" type="ORF">UFOPK3861_00597</name>
</gene>
<accession>A0A6J6ZR11</accession>
<dbReference type="InterPro" id="IPR000601">
    <property type="entry name" value="PKD_dom"/>
</dbReference>
<dbReference type="CDD" id="cd00146">
    <property type="entry name" value="PKD"/>
    <property type="match status" value="1"/>
</dbReference>
<dbReference type="AlphaFoldDB" id="A0A6J6ZR11"/>
<dbReference type="InterPro" id="IPR035986">
    <property type="entry name" value="PKD_dom_sf"/>
</dbReference>
<organism evidence="2">
    <name type="scientific">freshwater metagenome</name>
    <dbReference type="NCBI Taxonomy" id="449393"/>
    <lineage>
        <taxon>unclassified sequences</taxon>
        <taxon>metagenomes</taxon>
        <taxon>ecological metagenomes</taxon>
    </lineage>
</organism>